<proteinExistence type="inferred from homology"/>
<dbReference type="GO" id="GO:0016846">
    <property type="term" value="F:carbon-sulfur lyase activity"/>
    <property type="evidence" value="ECO:0007669"/>
    <property type="project" value="TreeGrafter"/>
</dbReference>
<dbReference type="Pfam" id="PF01053">
    <property type="entry name" value="Cys_Met_Meta_PP"/>
    <property type="match status" value="1"/>
</dbReference>
<name>A0A9X8T4T5_STREQ</name>
<dbReference type="GO" id="GO:0005737">
    <property type="term" value="C:cytoplasm"/>
    <property type="evidence" value="ECO:0007669"/>
    <property type="project" value="TreeGrafter"/>
</dbReference>
<dbReference type="EMBL" id="UHFO01000001">
    <property type="protein sequence ID" value="SUN65091.1"/>
    <property type="molecule type" value="Genomic_DNA"/>
</dbReference>
<dbReference type="GO" id="GO:0030170">
    <property type="term" value="F:pyridoxal phosphate binding"/>
    <property type="evidence" value="ECO:0007669"/>
    <property type="project" value="InterPro"/>
</dbReference>
<reference evidence="4 5" key="1">
    <citation type="submission" date="2018-06" db="EMBL/GenBank/DDBJ databases">
        <authorList>
            <consortium name="Pathogen Informatics"/>
            <person name="Doyle S."/>
        </authorList>
    </citation>
    <scope>NUCLEOTIDE SEQUENCE [LARGE SCALE GENOMIC DNA]</scope>
    <source>
        <strain evidence="4 5">NCTC11564</strain>
    </source>
</reference>
<evidence type="ECO:0000313" key="4">
    <source>
        <dbReference type="EMBL" id="SUN65091.1"/>
    </source>
</evidence>
<dbReference type="InterPro" id="IPR015421">
    <property type="entry name" value="PyrdxlP-dep_Trfase_major"/>
</dbReference>
<dbReference type="Gene3D" id="3.40.640.10">
    <property type="entry name" value="Type I PLP-dependent aspartate aminotransferase-like (Major domain)"/>
    <property type="match status" value="1"/>
</dbReference>
<sequence>MCPKPTEETLNLRLRLNRAMGVDIVVESVTKFINGHSDVVAGLAAINNEAIYNQLKLFQKNFGAIVGVEDA</sequence>
<dbReference type="AlphaFoldDB" id="A0A9X8T4T5"/>
<evidence type="ECO:0000313" key="5">
    <source>
        <dbReference type="Proteomes" id="UP000254559"/>
    </source>
</evidence>
<dbReference type="SUPFAM" id="SSF53383">
    <property type="entry name" value="PLP-dependent transferases"/>
    <property type="match status" value="1"/>
</dbReference>
<dbReference type="PANTHER" id="PTHR11808">
    <property type="entry name" value="TRANS-SULFURATION ENZYME FAMILY MEMBER"/>
    <property type="match status" value="1"/>
</dbReference>
<comment type="cofactor">
    <cofactor evidence="1 3">
        <name>pyridoxal 5'-phosphate</name>
        <dbReference type="ChEBI" id="CHEBI:597326"/>
    </cofactor>
</comment>
<evidence type="ECO:0000256" key="2">
    <source>
        <dbReference type="ARBA" id="ARBA00022898"/>
    </source>
</evidence>
<protein>
    <submittedName>
        <fullName evidence="4">Cystathionine beta-lyase</fullName>
        <ecNumber evidence="4">4.4.1.8</ecNumber>
    </submittedName>
</protein>
<comment type="caution">
    <text evidence="4">The sequence shown here is derived from an EMBL/GenBank/DDBJ whole genome shotgun (WGS) entry which is preliminary data.</text>
</comment>
<dbReference type="EC" id="4.4.1.8" evidence="4"/>
<keyword evidence="2 3" id="KW-0663">Pyridoxal phosphate</keyword>
<evidence type="ECO:0000256" key="1">
    <source>
        <dbReference type="ARBA" id="ARBA00001933"/>
    </source>
</evidence>
<accession>A0A9X8T4T5</accession>
<dbReference type="GO" id="GO:0019346">
    <property type="term" value="P:transsulfuration"/>
    <property type="evidence" value="ECO:0007669"/>
    <property type="project" value="InterPro"/>
</dbReference>
<keyword evidence="4" id="KW-0456">Lyase</keyword>
<gene>
    <name evidence="4" type="primary">metC_2</name>
    <name evidence="4" type="ORF">NCTC11564_02168</name>
</gene>
<dbReference type="InterPro" id="IPR000277">
    <property type="entry name" value="Cys/Met-Metab_PyrdxlP-dep_enz"/>
</dbReference>
<dbReference type="InterPro" id="IPR015424">
    <property type="entry name" value="PyrdxlP-dep_Trfase"/>
</dbReference>
<evidence type="ECO:0000256" key="3">
    <source>
        <dbReference type="RuleBase" id="RU362118"/>
    </source>
</evidence>
<organism evidence="4 5">
    <name type="scientific">Streptococcus dysgalactiae subsp. equisimilis</name>
    <name type="common">Streptococcus equisimilis</name>
    <dbReference type="NCBI Taxonomy" id="119602"/>
    <lineage>
        <taxon>Bacteria</taxon>
        <taxon>Bacillati</taxon>
        <taxon>Bacillota</taxon>
        <taxon>Bacilli</taxon>
        <taxon>Lactobacillales</taxon>
        <taxon>Streptococcaceae</taxon>
        <taxon>Streptococcus</taxon>
    </lineage>
</organism>
<dbReference type="Proteomes" id="UP000254559">
    <property type="component" value="Unassembled WGS sequence"/>
</dbReference>
<comment type="similarity">
    <text evidence="3">Belongs to the trans-sulfuration enzymes family.</text>
</comment>